<dbReference type="InterPro" id="IPR011545">
    <property type="entry name" value="DEAD/DEAH_box_helicase_dom"/>
</dbReference>
<comment type="similarity">
    <text evidence="5 7">Belongs to the DEAD box helicase family.</text>
</comment>
<evidence type="ECO:0000259" key="11">
    <source>
        <dbReference type="PROSITE" id="PS51195"/>
    </source>
</evidence>
<feature type="compositionally biased region" description="Basic residues" evidence="8">
    <location>
        <begin position="387"/>
        <end position="408"/>
    </location>
</feature>
<dbReference type="OrthoDB" id="9808889at2"/>
<keyword evidence="1 7" id="KW-0547">Nucleotide-binding</keyword>
<dbReference type="PANTHER" id="PTHR47959:SF13">
    <property type="entry name" value="ATP-DEPENDENT RNA HELICASE RHLE"/>
    <property type="match status" value="1"/>
</dbReference>
<proteinExistence type="inferred from homology"/>
<dbReference type="PROSITE" id="PS51194">
    <property type="entry name" value="HELICASE_CTER"/>
    <property type="match status" value="1"/>
</dbReference>
<accession>A0A3P1SYE9</accession>
<dbReference type="EMBL" id="RQXV01000001">
    <property type="protein sequence ID" value="RRD01576.1"/>
    <property type="molecule type" value="Genomic_DNA"/>
</dbReference>
<dbReference type="PROSITE" id="PS51195">
    <property type="entry name" value="Q_MOTIF"/>
    <property type="match status" value="1"/>
</dbReference>
<protein>
    <submittedName>
        <fullName evidence="12">DEAD/DEAH box helicase</fullName>
    </submittedName>
</protein>
<comment type="caution">
    <text evidence="12">The sequence shown here is derived from an EMBL/GenBank/DDBJ whole genome shotgun (WGS) entry which is preliminary data.</text>
</comment>
<dbReference type="InterPro" id="IPR044742">
    <property type="entry name" value="DEAD/DEAH_RhlB"/>
</dbReference>
<evidence type="ECO:0000256" key="4">
    <source>
        <dbReference type="ARBA" id="ARBA00022840"/>
    </source>
</evidence>
<dbReference type="PANTHER" id="PTHR47959">
    <property type="entry name" value="ATP-DEPENDENT RNA HELICASE RHLE-RELATED"/>
    <property type="match status" value="1"/>
</dbReference>
<dbReference type="GO" id="GO:0016787">
    <property type="term" value="F:hydrolase activity"/>
    <property type="evidence" value="ECO:0007669"/>
    <property type="project" value="UniProtKB-KW"/>
</dbReference>
<evidence type="ECO:0000256" key="3">
    <source>
        <dbReference type="ARBA" id="ARBA00022806"/>
    </source>
</evidence>
<dbReference type="GO" id="GO:0005524">
    <property type="term" value="F:ATP binding"/>
    <property type="evidence" value="ECO:0007669"/>
    <property type="project" value="UniProtKB-KW"/>
</dbReference>
<dbReference type="SMART" id="SM00487">
    <property type="entry name" value="DEXDc"/>
    <property type="match status" value="1"/>
</dbReference>
<evidence type="ECO:0000259" key="9">
    <source>
        <dbReference type="PROSITE" id="PS51192"/>
    </source>
</evidence>
<dbReference type="SUPFAM" id="SSF52540">
    <property type="entry name" value="P-loop containing nucleoside triphosphate hydrolases"/>
    <property type="match status" value="1"/>
</dbReference>
<evidence type="ECO:0000256" key="5">
    <source>
        <dbReference type="ARBA" id="ARBA00038437"/>
    </source>
</evidence>
<dbReference type="InterPro" id="IPR050079">
    <property type="entry name" value="DEAD_box_RNA_helicase"/>
</dbReference>
<feature type="domain" description="Helicase ATP-binding" evidence="9">
    <location>
        <begin position="32"/>
        <end position="207"/>
    </location>
</feature>
<evidence type="ECO:0000256" key="1">
    <source>
        <dbReference type="ARBA" id="ARBA00022741"/>
    </source>
</evidence>
<dbReference type="InterPro" id="IPR027417">
    <property type="entry name" value="P-loop_NTPase"/>
</dbReference>
<keyword evidence="2 7" id="KW-0378">Hydrolase</keyword>
<dbReference type="InterPro" id="IPR001650">
    <property type="entry name" value="Helicase_C-like"/>
</dbReference>
<dbReference type="GO" id="GO:0003676">
    <property type="term" value="F:nucleic acid binding"/>
    <property type="evidence" value="ECO:0007669"/>
    <property type="project" value="InterPro"/>
</dbReference>
<evidence type="ECO:0000259" key="10">
    <source>
        <dbReference type="PROSITE" id="PS51194"/>
    </source>
</evidence>
<dbReference type="InterPro" id="IPR000629">
    <property type="entry name" value="RNA-helicase_DEAD-box_CS"/>
</dbReference>
<name>A0A3P1SYE9_9GAMM</name>
<feature type="domain" description="DEAD-box RNA helicase Q" evidence="11">
    <location>
        <begin position="1"/>
        <end position="29"/>
    </location>
</feature>
<dbReference type="GO" id="GO:0003724">
    <property type="term" value="F:RNA helicase activity"/>
    <property type="evidence" value="ECO:0007669"/>
    <property type="project" value="InterPro"/>
</dbReference>
<dbReference type="InterPro" id="IPR014014">
    <property type="entry name" value="RNA_helicase_DEAD_Q_motif"/>
</dbReference>
<feature type="region of interest" description="Disordered" evidence="8">
    <location>
        <begin position="387"/>
        <end position="423"/>
    </location>
</feature>
<gene>
    <name evidence="12" type="ORF">EHS89_03190</name>
</gene>
<dbReference type="Proteomes" id="UP000267535">
    <property type="component" value="Unassembled WGS sequence"/>
</dbReference>
<dbReference type="GO" id="GO:0005829">
    <property type="term" value="C:cytosol"/>
    <property type="evidence" value="ECO:0007669"/>
    <property type="project" value="TreeGrafter"/>
</dbReference>
<evidence type="ECO:0000313" key="13">
    <source>
        <dbReference type="Proteomes" id="UP000267535"/>
    </source>
</evidence>
<keyword evidence="3 7" id="KW-0347">Helicase</keyword>
<sequence length="423" mass="46920">MKFSALDLAPEIQQALDACGYSQMTPVQEQAIVPARRGKDLLANAQTGTGKTAAFSLPILQQMTDSPKPTESGYPRTLILTPTRELAEQLAETIKRYAQFLPLTVTAFYGGVNMEGQAKKLRAGVDILISTPGRLLEHVVQCNVSLKKVEFVVLDEADRMLDMGFVADVNTLLQQTSTKRQTLMFSATVTPTVNEFAKQLMTKHQVIRVAKVNATADTVDHVVYPVEEKRKADLFSELINKHQWFQVLVFTSTKAQADELMTDLKIDGIPAVVCHGDKTQGSRRRAIADFKEGKVQVLVATEVAARGLDIQGLELVVNYNLPYLAEDYVHRIGRTGRAGAKGKAISFVSRAEEQALESIEHLIGARIKRINQPGYEVGSRDNLRKQINKKVRKFKTKSNKATKTKILRSKSGTSKPSDRKKKK</sequence>
<dbReference type="Pfam" id="PF00270">
    <property type="entry name" value="DEAD"/>
    <property type="match status" value="1"/>
</dbReference>
<reference evidence="12 13" key="1">
    <citation type="submission" date="2018-11" db="EMBL/GenBank/DDBJ databases">
        <title>The draft genome sequence of Amphritea balenae JAMM 1525T.</title>
        <authorList>
            <person name="Fang Z."/>
            <person name="Zhang Y."/>
            <person name="Han X."/>
        </authorList>
    </citation>
    <scope>NUCLEOTIDE SEQUENCE [LARGE SCALE GENOMIC DNA]</scope>
    <source>
        <strain evidence="12 13">JAMM 1525</strain>
    </source>
</reference>
<evidence type="ECO:0000256" key="6">
    <source>
        <dbReference type="PROSITE-ProRule" id="PRU00552"/>
    </source>
</evidence>
<keyword evidence="13" id="KW-1185">Reference proteome</keyword>
<evidence type="ECO:0000256" key="7">
    <source>
        <dbReference type="RuleBase" id="RU000492"/>
    </source>
</evidence>
<dbReference type="PROSITE" id="PS00039">
    <property type="entry name" value="DEAD_ATP_HELICASE"/>
    <property type="match status" value="1"/>
</dbReference>
<dbReference type="PROSITE" id="PS51192">
    <property type="entry name" value="HELICASE_ATP_BIND_1"/>
    <property type="match status" value="1"/>
</dbReference>
<feature type="short sequence motif" description="Q motif" evidence="6">
    <location>
        <begin position="1"/>
        <end position="29"/>
    </location>
</feature>
<dbReference type="InterPro" id="IPR014001">
    <property type="entry name" value="Helicase_ATP-bd"/>
</dbReference>
<dbReference type="CDD" id="cd00268">
    <property type="entry name" value="DEADc"/>
    <property type="match status" value="1"/>
</dbReference>
<keyword evidence="4 7" id="KW-0067">ATP-binding</keyword>
<dbReference type="RefSeq" id="WP_124924649.1">
    <property type="nucleotide sequence ID" value="NZ_BMOH01000001.1"/>
</dbReference>
<organism evidence="12 13">
    <name type="scientific">Amphritea balenae</name>
    <dbReference type="NCBI Taxonomy" id="452629"/>
    <lineage>
        <taxon>Bacteria</taxon>
        <taxon>Pseudomonadati</taxon>
        <taxon>Pseudomonadota</taxon>
        <taxon>Gammaproteobacteria</taxon>
        <taxon>Oceanospirillales</taxon>
        <taxon>Oceanospirillaceae</taxon>
        <taxon>Amphritea</taxon>
    </lineage>
</organism>
<feature type="domain" description="Helicase C-terminal" evidence="10">
    <location>
        <begin position="218"/>
        <end position="378"/>
    </location>
</feature>
<dbReference type="AlphaFoldDB" id="A0A3P1SYE9"/>
<evidence type="ECO:0000256" key="8">
    <source>
        <dbReference type="SAM" id="MobiDB-lite"/>
    </source>
</evidence>
<evidence type="ECO:0000313" key="12">
    <source>
        <dbReference type="EMBL" id="RRD01576.1"/>
    </source>
</evidence>
<dbReference type="Pfam" id="PF00271">
    <property type="entry name" value="Helicase_C"/>
    <property type="match status" value="1"/>
</dbReference>
<dbReference type="Gene3D" id="3.40.50.300">
    <property type="entry name" value="P-loop containing nucleotide triphosphate hydrolases"/>
    <property type="match status" value="2"/>
</dbReference>
<dbReference type="SMART" id="SM00490">
    <property type="entry name" value="HELICc"/>
    <property type="match status" value="1"/>
</dbReference>
<evidence type="ECO:0000256" key="2">
    <source>
        <dbReference type="ARBA" id="ARBA00022801"/>
    </source>
</evidence>
<dbReference type="CDD" id="cd18787">
    <property type="entry name" value="SF2_C_DEAD"/>
    <property type="match status" value="1"/>
</dbReference>